<dbReference type="GeneID" id="77287224"/>
<feature type="transmembrane region" description="Helical" evidence="5">
    <location>
        <begin position="45"/>
        <end position="66"/>
    </location>
</feature>
<keyword evidence="4 5" id="KW-0472">Membrane</keyword>
<sequence>MAELKIGEPVQVAMTNAEETLESGSKLAVEPDTSMLEYDQLQRQLLLMTITATGVIFVAVCCFYPLDVALNYLVGAAVGIIYLRMLGKDVEKLGRGKKKLSQNRILILAGVIIVATQLHQLKILPIFLGFLTYKVALMLYVLITVFTPKPK</sequence>
<proteinExistence type="predicted"/>
<accession>A0A1J1JJL3</accession>
<evidence type="ECO:0000256" key="1">
    <source>
        <dbReference type="ARBA" id="ARBA00004141"/>
    </source>
</evidence>
<organism evidence="8">
    <name type="scientific">Planktothrix agardhii</name>
    <name type="common">Oscillatoria agardhii</name>
    <dbReference type="NCBI Taxonomy" id="1160"/>
    <lineage>
        <taxon>Bacteria</taxon>
        <taxon>Bacillati</taxon>
        <taxon>Cyanobacteriota</taxon>
        <taxon>Cyanophyceae</taxon>
        <taxon>Oscillatoriophycideae</taxon>
        <taxon>Oscillatoriales</taxon>
        <taxon>Microcoleaceae</taxon>
        <taxon>Planktothrix</taxon>
    </lineage>
</organism>
<feature type="transmembrane region" description="Helical" evidence="5">
    <location>
        <begin position="126"/>
        <end position="146"/>
    </location>
</feature>
<dbReference type="AlphaFoldDB" id="A0A1J1JJL3"/>
<dbReference type="Pfam" id="PF24763">
    <property type="entry name" value="CGL160_C"/>
    <property type="match status" value="1"/>
</dbReference>
<protein>
    <submittedName>
        <fullName evidence="7 8">ATP synthase protein I</fullName>
    </submittedName>
</protein>
<comment type="subcellular location">
    <subcellularLocation>
        <location evidence="1">Membrane</location>
        <topology evidence="1">Multi-pass membrane protein</topology>
    </subcellularLocation>
</comment>
<evidence type="ECO:0000313" key="8">
    <source>
        <dbReference type="EMBL" id="CUM61167.1"/>
    </source>
</evidence>
<evidence type="ECO:0000259" key="6">
    <source>
        <dbReference type="Pfam" id="PF24763"/>
    </source>
</evidence>
<reference evidence="8" key="1">
    <citation type="submission" date="2015-09" db="EMBL/GenBank/DDBJ databases">
        <authorList>
            <person name="Jackson K.R."/>
            <person name="Lunt B.L."/>
            <person name="Fisher J.N.B."/>
            <person name="Gardner A.V."/>
            <person name="Bailey M.E."/>
            <person name="Deus L.M."/>
            <person name="Earl A.S."/>
            <person name="Gibby P.D."/>
            <person name="Hartmann K.A."/>
            <person name="Liu J.E."/>
            <person name="Manci A.M."/>
            <person name="Nielsen D.A."/>
            <person name="Solomon M.B."/>
            <person name="Breakwell D.P."/>
            <person name="Burnett S.H."/>
            <person name="Grose J.H."/>
        </authorList>
    </citation>
    <scope>NUCLEOTIDE SEQUENCE</scope>
    <source>
        <strain evidence="8">7805</strain>
    </source>
</reference>
<dbReference type="Proteomes" id="UP001153761">
    <property type="component" value="Chromosome"/>
</dbReference>
<dbReference type="GO" id="GO:0016020">
    <property type="term" value="C:membrane"/>
    <property type="evidence" value="ECO:0007669"/>
    <property type="project" value="UniProtKB-SubCell"/>
</dbReference>
<keyword evidence="3 5" id="KW-1133">Transmembrane helix</keyword>
<dbReference type="PANTHER" id="PTHR34118">
    <property type="entry name" value="NF-KAPPA-B INHIBITOR-LIKE PROTEIN-RELATED"/>
    <property type="match status" value="1"/>
</dbReference>
<dbReference type="PANTHER" id="PTHR34118:SF6">
    <property type="entry name" value="PROTEIN CONSERVED ONLY IN THE GREEN LINEAGE 160, CHLOROPLASTIC"/>
    <property type="match status" value="1"/>
</dbReference>
<evidence type="ECO:0000256" key="5">
    <source>
        <dbReference type="SAM" id="Phobius"/>
    </source>
</evidence>
<feature type="transmembrane region" description="Helical" evidence="5">
    <location>
        <begin position="72"/>
        <end position="90"/>
    </location>
</feature>
<evidence type="ECO:0000313" key="7">
    <source>
        <dbReference type="EMBL" id="CAD5938723.1"/>
    </source>
</evidence>
<evidence type="ECO:0000256" key="3">
    <source>
        <dbReference type="ARBA" id="ARBA00022989"/>
    </source>
</evidence>
<name>A0A1J1JJL3_PLAAG</name>
<keyword evidence="2 5" id="KW-0812">Transmembrane</keyword>
<reference evidence="7" key="2">
    <citation type="submission" date="2020-09" db="EMBL/GenBank/DDBJ databases">
        <authorList>
            <person name="Blom J."/>
        </authorList>
    </citation>
    <scope>NUCLEOTIDE SEQUENCE</scope>
    <source>
        <strain evidence="7">No.66</strain>
    </source>
</reference>
<evidence type="ECO:0000256" key="2">
    <source>
        <dbReference type="ARBA" id="ARBA00022692"/>
    </source>
</evidence>
<feature type="transmembrane region" description="Helical" evidence="5">
    <location>
        <begin position="102"/>
        <end position="120"/>
    </location>
</feature>
<gene>
    <name evidence="7" type="primary">atpI</name>
    <name evidence="7" type="ORF">PANO66_01834</name>
    <name evidence="8" type="ORF">PLAM_3201</name>
</gene>
<dbReference type="RefSeq" id="WP_227350224.1">
    <property type="nucleotide sequence ID" value="NZ_CAJCFV010000093.1"/>
</dbReference>
<dbReference type="InterPro" id="IPR056309">
    <property type="entry name" value="CGL160/ATPI_dom"/>
</dbReference>
<evidence type="ECO:0000256" key="4">
    <source>
        <dbReference type="ARBA" id="ARBA00023136"/>
    </source>
</evidence>
<dbReference type="EMBL" id="LR882963">
    <property type="protein sequence ID" value="CAD5938723.1"/>
    <property type="molecule type" value="Genomic_DNA"/>
</dbReference>
<dbReference type="EMBL" id="LO018304">
    <property type="protein sequence ID" value="CUM61167.1"/>
    <property type="molecule type" value="Genomic_DNA"/>
</dbReference>
<feature type="domain" description="CGL160/ATPI" evidence="6">
    <location>
        <begin position="32"/>
        <end position="139"/>
    </location>
</feature>